<organism evidence="2 3">
    <name type="scientific">Mizuhopecten yessoensis</name>
    <name type="common">Japanese scallop</name>
    <name type="synonym">Patinopecten yessoensis</name>
    <dbReference type="NCBI Taxonomy" id="6573"/>
    <lineage>
        <taxon>Eukaryota</taxon>
        <taxon>Metazoa</taxon>
        <taxon>Spiralia</taxon>
        <taxon>Lophotrochozoa</taxon>
        <taxon>Mollusca</taxon>
        <taxon>Bivalvia</taxon>
        <taxon>Autobranchia</taxon>
        <taxon>Pteriomorphia</taxon>
        <taxon>Pectinida</taxon>
        <taxon>Pectinoidea</taxon>
        <taxon>Pectinidae</taxon>
        <taxon>Mizuhopecten</taxon>
    </lineage>
</organism>
<dbReference type="AlphaFoldDB" id="A0A210Q7S6"/>
<sequence>MEKYQSDTASFTSLKLTGSHYDVGQELGRCMRKQIQDYLAEKDGYIKSLKQLTDSTEGRKTYEGFLDIVTAHFPLYRRELEGTADGAGVDFEKLFLLNLEPELTALYGDNSVVEVAPPGDECRHYPQSNGCTVICIRNADTNTFVLAHNEDGCPQMKQASVWLDLDITDTLDGKTVKERFLSFTKAGSMPGNMISIMGTDLMYTGNSVYQKWVNRSGIPRRFVMRAILSAKSFDDAMEIINKAPGIASGYNINLVHTASDSSGETSGGLVCSCIEIAGQPDGTLKCITPCTDFFTHTNLFHHLTVPHYQEESSIQRQIAMEAWRRRTSRRIEKSDILEILSNQDNKDFPVFRTGEKPDYLSTACVAVFDLEAMTLELFTDKPENTDPVLNINIRDFH</sequence>
<keyword evidence="3" id="KW-1185">Reference proteome</keyword>
<dbReference type="InterPro" id="IPR047794">
    <property type="entry name" value="C45_proenzyme-like"/>
</dbReference>
<evidence type="ECO:0000259" key="1">
    <source>
        <dbReference type="Pfam" id="PF03417"/>
    </source>
</evidence>
<name>A0A210Q7S6_MIZYE</name>
<evidence type="ECO:0000313" key="2">
    <source>
        <dbReference type="EMBL" id="OWF44798.1"/>
    </source>
</evidence>
<dbReference type="EMBL" id="NEDP02004672">
    <property type="protein sequence ID" value="OWF44798.1"/>
    <property type="molecule type" value="Genomic_DNA"/>
</dbReference>
<gene>
    <name evidence="2" type="ORF">KP79_PYT22333</name>
</gene>
<dbReference type="InterPro" id="IPR005079">
    <property type="entry name" value="Peptidase_C45_hydrolase"/>
</dbReference>
<feature type="domain" description="Peptidase C45 hydrolase" evidence="1">
    <location>
        <begin position="142"/>
        <end position="383"/>
    </location>
</feature>
<protein>
    <recommendedName>
        <fullName evidence="1">Peptidase C45 hydrolase domain-containing protein</fullName>
    </recommendedName>
</protein>
<dbReference type="Proteomes" id="UP000242188">
    <property type="component" value="Unassembled WGS sequence"/>
</dbReference>
<dbReference type="PANTHER" id="PTHR34180:SF1">
    <property type="entry name" value="BETA-ALANYL-DOPAMINE_CARCININE HYDROLASE"/>
    <property type="match status" value="1"/>
</dbReference>
<dbReference type="InterPro" id="IPR047801">
    <property type="entry name" value="Peptidase_C45"/>
</dbReference>
<accession>A0A210Q7S6</accession>
<dbReference type="STRING" id="6573.A0A210Q7S6"/>
<comment type="caution">
    <text evidence="2">The sequence shown here is derived from an EMBL/GenBank/DDBJ whole genome shotgun (WGS) entry which is preliminary data.</text>
</comment>
<dbReference type="PANTHER" id="PTHR34180">
    <property type="entry name" value="PEPTIDASE C45"/>
    <property type="match status" value="1"/>
</dbReference>
<dbReference type="Gene3D" id="3.60.60.10">
    <property type="entry name" value="Penicillin V Acylase, Chain A"/>
    <property type="match status" value="1"/>
</dbReference>
<dbReference type="Gene3D" id="1.10.10.2120">
    <property type="match status" value="1"/>
</dbReference>
<evidence type="ECO:0000313" key="3">
    <source>
        <dbReference type="Proteomes" id="UP000242188"/>
    </source>
</evidence>
<dbReference type="NCBIfam" id="NF040521">
    <property type="entry name" value="C45_proenzyme"/>
    <property type="match status" value="1"/>
</dbReference>
<dbReference type="OrthoDB" id="189997at2759"/>
<reference evidence="2 3" key="1">
    <citation type="journal article" date="2017" name="Nat. Ecol. Evol.">
        <title>Scallop genome provides insights into evolution of bilaterian karyotype and development.</title>
        <authorList>
            <person name="Wang S."/>
            <person name="Zhang J."/>
            <person name="Jiao W."/>
            <person name="Li J."/>
            <person name="Xun X."/>
            <person name="Sun Y."/>
            <person name="Guo X."/>
            <person name="Huan P."/>
            <person name="Dong B."/>
            <person name="Zhang L."/>
            <person name="Hu X."/>
            <person name="Sun X."/>
            <person name="Wang J."/>
            <person name="Zhao C."/>
            <person name="Wang Y."/>
            <person name="Wang D."/>
            <person name="Huang X."/>
            <person name="Wang R."/>
            <person name="Lv J."/>
            <person name="Li Y."/>
            <person name="Zhang Z."/>
            <person name="Liu B."/>
            <person name="Lu W."/>
            <person name="Hui Y."/>
            <person name="Liang J."/>
            <person name="Zhou Z."/>
            <person name="Hou R."/>
            <person name="Li X."/>
            <person name="Liu Y."/>
            <person name="Li H."/>
            <person name="Ning X."/>
            <person name="Lin Y."/>
            <person name="Zhao L."/>
            <person name="Xing Q."/>
            <person name="Dou J."/>
            <person name="Li Y."/>
            <person name="Mao J."/>
            <person name="Guo H."/>
            <person name="Dou H."/>
            <person name="Li T."/>
            <person name="Mu C."/>
            <person name="Jiang W."/>
            <person name="Fu Q."/>
            <person name="Fu X."/>
            <person name="Miao Y."/>
            <person name="Liu J."/>
            <person name="Yu Q."/>
            <person name="Li R."/>
            <person name="Liao H."/>
            <person name="Li X."/>
            <person name="Kong Y."/>
            <person name="Jiang Z."/>
            <person name="Chourrout D."/>
            <person name="Li R."/>
            <person name="Bao Z."/>
        </authorList>
    </citation>
    <scope>NUCLEOTIDE SEQUENCE [LARGE SCALE GENOMIC DNA]</scope>
    <source>
        <strain evidence="2 3">PY_sf001</strain>
    </source>
</reference>
<dbReference type="Pfam" id="PF03417">
    <property type="entry name" value="AAT"/>
    <property type="match status" value="1"/>
</dbReference>
<proteinExistence type="predicted"/>